<gene>
    <name evidence="1" type="ORF">MGWOODY_Mmi2146</name>
</gene>
<dbReference type="EMBL" id="FAXC01000045">
    <property type="protein sequence ID" value="CUV08353.1"/>
    <property type="molecule type" value="Genomic_DNA"/>
</dbReference>
<protein>
    <submittedName>
        <fullName evidence="1">Uncharacterized protein</fullName>
    </submittedName>
</protein>
<dbReference type="AlphaFoldDB" id="A0A160VDC0"/>
<organism evidence="1">
    <name type="scientific">hydrothermal vent metagenome</name>
    <dbReference type="NCBI Taxonomy" id="652676"/>
    <lineage>
        <taxon>unclassified sequences</taxon>
        <taxon>metagenomes</taxon>
        <taxon>ecological metagenomes</taxon>
    </lineage>
</organism>
<name>A0A160VDC0_9ZZZZ</name>
<sequence length="56" mass="6356">MLEDGEVLEMGAFDEEPDFSFDDGMKVRISYEEMSNMASICMVGPKVKITCMEKIK</sequence>
<proteinExistence type="predicted"/>
<accession>A0A160VDC0</accession>
<reference evidence="1" key="1">
    <citation type="submission" date="2015-10" db="EMBL/GenBank/DDBJ databases">
        <authorList>
            <person name="Gilbert D.G."/>
        </authorList>
    </citation>
    <scope>NUCLEOTIDE SEQUENCE</scope>
</reference>
<evidence type="ECO:0000313" key="1">
    <source>
        <dbReference type="EMBL" id="CUV08353.1"/>
    </source>
</evidence>